<name>A0A5B7IZ79_PORTR</name>
<proteinExistence type="predicted"/>
<protein>
    <submittedName>
        <fullName evidence="1">Uncharacterized protein</fullName>
    </submittedName>
</protein>
<gene>
    <name evidence="1" type="ORF">E2C01_082724</name>
</gene>
<dbReference type="Proteomes" id="UP000324222">
    <property type="component" value="Unassembled WGS sequence"/>
</dbReference>
<evidence type="ECO:0000313" key="1">
    <source>
        <dbReference type="EMBL" id="MPC87845.1"/>
    </source>
</evidence>
<sequence>MHSLRAQSLMGKLAPRDSSNFWKELKSVDQCGDSLPLRIEQAVGEEIASMSGGRHFEATLNYLQDGETEAAVRRAL</sequence>
<comment type="caution">
    <text evidence="1">The sequence shown here is derived from an EMBL/GenBank/DDBJ whole genome shotgun (WGS) entry which is preliminary data.</text>
</comment>
<keyword evidence="2" id="KW-1185">Reference proteome</keyword>
<reference evidence="1 2" key="1">
    <citation type="submission" date="2019-05" db="EMBL/GenBank/DDBJ databases">
        <title>Another draft genome of Portunus trituberculatus and its Hox gene families provides insights of decapod evolution.</title>
        <authorList>
            <person name="Jeong J.-H."/>
            <person name="Song I."/>
            <person name="Kim S."/>
            <person name="Choi T."/>
            <person name="Kim D."/>
            <person name="Ryu S."/>
            <person name="Kim W."/>
        </authorList>
    </citation>
    <scope>NUCLEOTIDE SEQUENCE [LARGE SCALE GENOMIC DNA]</scope>
    <source>
        <tissue evidence="1">Muscle</tissue>
    </source>
</reference>
<accession>A0A5B7IZ79</accession>
<dbReference type="AlphaFoldDB" id="A0A5B7IZ79"/>
<dbReference type="EMBL" id="VSRR010075797">
    <property type="protein sequence ID" value="MPC87845.1"/>
    <property type="molecule type" value="Genomic_DNA"/>
</dbReference>
<organism evidence="1 2">
    <name type="scientific">Portunus trituberculatus</name>
    <name type="common">Swimming crab</name>
    <name type="synonym">Neptunus trituberculatus</name>
    <dbReference type="NCBI Taxonomy" id="210409"/>
    <lineage>
        <taxon>Eukaryota</taxon>
        <taxon>Metazoa</taxon>
        <taxon>Ecdysozoa</taxon>
        <taxon>Arthropoda</taxon>
        <taxon>Crustacea</taxon>
        <taxon>Multicrustacea</taxon>
        <taxon>Malacostraca</taxon>
        <taxon>Eumalacostraca</taxon>
        <taxon>Eucarida</taxon>
        <taxon>Decapoda</taxon>
        <taxon>Pleocyemata</taxon>
        <taxon>Brachyura</taxon>
        <taxon>Eubrachyura</taxon>
        <taxon>Portunoidea</taxon>
        <taxon>Portunidae</taxon>
        <taxon>Portuninae</taxon>
        <taxon>Portunus</taxon>
    </lineage>
</organism>
<evidence type="ECO:0000313" key="2">
    <source>
        <dbReference type="Proteomes" id="UP000324222"/>
    </source>
</evidence>